<dbReference type="SUPFAM" id="SSF52833">
    <property type="entry name" value="Thioredoxin-like"/>
    <property type="match status" value="1"/>
</dbReference>
<dbReference type="GO" id="GO:0016491">
    <property type="term" value="F:oxidoreductase activity"/>
    <property type="evidence" value="ECO:0007669"/>
    <property type="project" value="InterPro"/>
</dbReference>
<dbReference type="PANTHER" id="PTHR42852">
    <property type="entry name" value="THIOL:DISULFIDE INTERCHANGE PROTEIN DSBE"/>
    <property type="match status" value="1"/>
</dbReference>
<name>A0A347TJM9_9BACT</name>
<dbReference type="PROSITE" id="PS51257">
    <property type="entry name" value="PROKAR_LIPOPROTEIN"/>
    <property type="match status" value="1"/>
</dbReference>
<dbReference type="Proteomes" id="UP000224740">
    <property type="component" value="Unassembled WGS sequence"/>
</dbReference>
<dbReference type="KEGG" id="amar:AMRN_1056"/>
<dbReference type="EMBL" id="CP032101">
    <property type="protein sequence ID" value="AXX86807.1"/>
    <property type="molecule type" value="Genomic_DNA"/>
</dbReference>
<feature type="domain" description="Thioredoxin" evidence="2">
    <location>
        <begin position="38"/>
        <end position="189"/>
    </location>
</feature>
<dbReference type="Proteomes" id="UP000264693">
    <property type="component" value="Chromosome"/>
</dbReference>
<dbReference type="InterPro" id="IPR050553">
    <property type="entry name" value="Thioredoxin_ResA/DsbE_sf"/>
</dbReference>
<dbReference type="PANTHER" id="PTHR42852:SF13">
    <property type="entry name" value="PROTEIN DIPZ"/>
    <property type="match status" value="1"/>
</dbReference>
<dbReference type="InterPro" id="IPR013766">
    <property type="entry name" value="Thioredoxin_domain"/>
</dbReference>
<reference evidence="5" key="1">
    <citation type="submission" date="2017-09" db="EMBL/GenBank/DDBJ databases">
        <title>Arcobacter canalis sp. nov., a new species isolated from a water canal contaminated with urban sewage.</title>
        <authorList>
            <person name="Perez-Cataluna A."/>
            <person name="Salas-Masso N."/>
            <person name="Figueras M.J."/>
        </authorList>
    </citation>
    <scope>NUCLEOTIDE SEQUENCE [LARGE SCALE GENOMIC DNA]</scope>
    <source>
        <strain evidence="5">CECT 7727</strain>
    </source>
</reference>
<dbReference type="InterPro" id="IPR036249">
    <property type="entry name" value="Thioredoxin-like_sf"/>
</dbReference>
<dbReference type="RefSeq" id="WP_099311617.1">
    <property type="nucleotide sequence ID" value="NZ_CP032101.1"/>
</dbReference>
<proteinExistence type="predicted"/>
<dbReference type="PROSITE" id="PS00194">
    <property type="entry name" value="THIOREDOXIN_1"/>
    <property type="match status" value="1"/>
</dbReference>
<dbReference type="InterPro" id="IPR017937">
    <property type="entry name" value="Thioredoxin_CS"/>
</dbReference>
<evidence type="ECO:0000313" key="3">
    <source>
        <dbReference type="EMBL" id="AXX86807.1"/>
    </source>
</evidence>
<dbReference type="InterPro" id="IPR000866">
    <property type="entry name" value="AhpC/TSA"/>
</dbReference>
<dbReference type="AlphaFoldDB" id="A0A347TJM9"/>
<sequence length="189" mass="22031">MKKLYLFTLVIFAIIFTGCGSEDDAQAVVIKDSKSFKELKKQGNKTYTLETTTGETIKLTVENDKLTSEDLKNKVVLINFWATWCPPCKEEIPMFNRVYEKYKDNFVIIGVLYEKNKDMKALADFMREFNMKFPVTINEQENFRMAKNFDDVKRVPESFLYGKDGKFLEKFVGLVDEQSLINHIENSLK</sequence>
<organism evidence="3 6">
    <name type="scientific">Malaciobacter marinus</name>
    <dbReference type="NCBI Taxonomy" id="505249"/>
    <lineage>
        <taxon>Bacteria</taxon>
        <taxon>Pseudomonadati</taxon>
        <taxon>Campylobacterota</taxon>
        <taxon>Epsilonproteobacteria</taxon>
        <taxon>Campylobacterales</taxon>
        <taxon>Arcobacteraceae</taxon>
        <taxon>Malaciobacter</taxon>
    </lineage>
</organism>
<evidence type="ECO:0000313" key="5">
    <source>
        <dbReference type="Proteomes" id="UP000224740"/>
    </source>
</evidence>
<dbReference type="Gene3D" id="3.40.30.10">
    <property type="entry name" value="Glutaredoxin"/>
    <property type="match status" value="1"/>
</dbReference>
<dbReference type="GO" id="GO:0016209">
    <property type="term" value="F:antioxidant activity"/>
    <property type="evidence" value="ECO:0007669"/>
    <property type="project" value="InterPro"/>
</dbReference>
<dbReference type="Pfam" id="PF00578">
    <property type="entry name" value="AhpC-TSA"/>
    <property type="match status" value="1"/>
</dbReference>
<dbReference type="CDD" id="cd02966">
    <property type="entry name" value="TlpA_like_family"/>
    <property type="match status" value="1"/>
</dbReference>
<reference evidence="3 6" key="3">
    <citation type="submission" date="2018-08" db="EMBL/GenBank/DDBJ databases">
        <title>Complete genome of the Arcobacter marinus type strain JCM 15502.</title>
        <authorList>
            <person name="Miller W.G."/>
            <person name="Yee E."/>
            <person name="Huynh S."/>
            <person name="Parker C.T."/>
        </authorList>
    </citation>
    <scope>NUCLEOTIDE SEQUENCE [LARGE SCALE GENOMIC DNA]</scope>
    <source>
        <strain evidence="3 6">JCM 15502</strain>
    </source>
</reference>
<keyword evidence="1" id="KW-0676">Redox-active center</keyword>
<dbReference type="EMBL" id="NXAO01000047">
    <property type="protein sequence ID" value="PHO14797.1"/>
    <property type="molecule type" value="Genomic_DNA"/>
</dbReference>
<gene>
    <name evidence="3" type="ORF">AMRN_1056</name>
    <name evidence="4" type="ORF">CPH92_10225</name>
</gene>
<evidence type="ECO:0000313" key="6">
    <source>
        <dbReference type="Proteomes" id="UP000264693"/>
    </source>
</evidence>
<keyword evidence="5" id="KW-1185">Reference proteome</keyword>
<evidence type="ECO:0000259" key="2">
    <source>
        <dbReference type="PROSITE" id="PS51352"/>
    </source>
</evidence>
<protein>
    <submittedName>
        <fullName evidence="3">Protein disulfide reductase, TlpA family</fullName>
    </submittedName>
</protein>
<evidence type="ECO:0000313" key="4">
    <source>
        <dbReference type="EMBL" id="PHO14797.1"/>
    </source>
</evidence>
<accession>A0A347TJM9</accession>
<reference evidence="4" key="2">
    <citation type="submission" date="2017-09" db="EMBL/GenBank/DDBJ databases">
        <authorList>
            <person name="Perez-Cataluna A."/>
            <person name="Figueras M.J."/>
            <person name="Salas-Masso N."/>
        </authorList>
    </citation>
    <scope>NUCLEOTIDE SEQUENCE</scope>
    <source>
        <strain evidence="4">CECT 7727</strain>
    </source>
</reference>
<dbReference type="PROSITE" id="PS51352">
    <property type="entry name" value="THIOREDOXIN_2"/>
    <property type="match status" value="1"/>
</dbReference>
<evidence type="ECO:0000256" key="1">
    <source>
        <dbReference type="ARBA" id="ARBA00023284"/>
    </source>
</evidence>